<dbReference type="GO" id="GO:0008381">
    <property type="term" value="F:mechanosensitive monoatomic ion channel activity"/>
    <property type="evidence" value="ECO:0007669"/>
    <property type="project" value="InterPro"/>
</dbReference>
<dbReference type="InterPro" id="IPR006685">
    <property type="entry name" value="MscS_channel_2nd"/>
</dbReference>
<feature type="non-terminal residue" evidence="9">
    <location>
        <position position="1"/>
    </location>
</feature>
<evidence type="ECO:0000256" key="1">
    <source>
        <dbReference type="ARBA" id="ARBA00004127"/>
    </source>
</evidence>
<sequence length="353" mass="40738">LASKIIILKPINSWFRKTKTKLDDIFLQSGFFNRLIYLIPLLILYNLEGIFSQYSIIIHRILNSIFVLIILICINVLLSAFGDIYNRSRFSRRIHIKGYLQVVKLILFIMGILGIITILTGQSPVYLLSGIGALTAVLMLVFKDTILSFVATIQINSNDLFKIGDWVDAPQFGADGDVVDIALHTVKIQNWDKTITIIPTHKLIDSSFKNWRGMTDSGGRRIKRAIYIDISTIRFWDEELLRRFQQFDLLQDYLESKLKEVDNSNQTVGANLDQMIKGRRFTNIGTFRAYIKAFLKNHSDIHDEMTFLIRQLPPGEKGLPMEIYVFTNDTDWVRYESIQSDIFDHLMAIVSEF</sequence>
<dbReference type="Pfam" id="PF21082">
    <property type="entry name" value="MS_channel_3rd"/>
    <property type="match status" value="1"/>
</dbReference>
<name>A0A382IX50_9ZZZZ</name>
<dbReference type="Gene3D" id="2.30.30.60">
    <property type="match status" value="1"/>
</dbReference>
<evidence type="ECO:0000259" key="8">
    <source>
        <dbReference type="Pfam" id="PF21082"/>
    </source>
</evidence>
<dbReference type="InterPro" id="IPR049278">
    <property type="entry name" value="MS_channel_C"/>
</dbReference>
<accession>A0A382IX50</accession>
<evidence type="ECO:0000256" key="3">
    <source>
        <dbReference type="ARBA" id="ARBA00022692"/>
    </source>
</evidence>
<evidence type="ECO:0000256" key="2">
    <source>
        <dbReference type="ARBA" id="ARBA00008017"/>
    </source>
</evidence>
<proteinExistence type="inferred from homology"/>
<feature type="transmembrane region" description="Helical" evidence="6">
    <location>
        <begin position="125"/>
        <end position="142"/>
    </location>
</feature>
<gene>
    <name evidence="9" type="ORF">METZ01_LOCUS256773</name>
</gene>
<keyword evidence="5 6" id="KW-0472">Membrane</keyword>
<dbReference type="InterPro" id="IPR030192">
    <property type="entry name" value="YbdG"/>
</dbReference>
<comment type="subcellular location">
    <subcellularLocation>
        <location evidence="1">Endomembrane system</location>
        <topology evidence="1">Multi-pass membrane protein</topology>
    </subcellularLocation>
</comment>
<protein>
    <recommendedName>
        <fullName evidence="10">Mechanosensitive ion channel protein MscS</fullName>
    </recommendedName>
</protein>
<evidence type="ECO:0000313" key="9">
    <source>
        <dbReference type="EMBL" id="SVC03919.1"/>
    </source>
</evidence>
<dbReference type="PANTHER" id="PTHR30414:SF0">
    <property type="entry name" value="MINICONDUCTANCE MECHANOSENSITIVE CHANNEL YBDG"/>
    <property type="match status" value="1"/>
</dbReference>
<keyword evidence="4 6" id="KW-1133">Transmembrane helix</keyword>
<feature type="transmembrane region" description="Helical" evidence="6">
    <location>
        <begin position="25"/>
        <end position="45"/>
    </location>
</feature>
<feature type="domain" description="Mechanosensitive ion channel MscS" evidence="7">
    <location>
        <begin position="144"/>
        <end position="212"/>
    </location>
</feature>
<dbReference type="EMBL" id="UINC01070067">
    <property type="protein sequence ID" value="SVC03919.1"/>
    <property type="molecule type" value="Genomic_DNA"/>
</dbReference>
<feature type="domain" description="Mechanosensitive ion channel MscS C-terminal" evidence="8">
    <location>
        <begin position="291"/>
        <end position="352"/>
    </location>
</feature>
<evidence type="ECO:0000256" key="6">
    <source>
        <dbReference type="SAM" id="Phobius"/>
    </source>
</evidence>
<evidence type="ECO:0000259" key="7">
    <source>
        <dbReference type="Pfam" id="PF00924"/>
    </source>
</evidence>
<feature type="non-terminal residue" evidence="9">
    <location>
        <position position="353"/>
    </location>
</feature>
<evidence type="ECO:0000256" key="5">
    <source>
        <dbReference type="ARBA" id="ARBA00023136"/>
    </source>
</evidence>
<comment type="similarity">
    <text evidence="2">Belongs to the MscS (TC 1.A.23) family.</text>
</comment>
<dbReference type="InterPro" id="IPR010920">
    <property type="entry name" value="LSM_dom_sf"/>
</dbReference>
<organism evidence="9">
    <name type="scientific">marine metagenome</name>
    <dbReference type="NCBI Taxonomy" id="408172"/>
    <lineage>
        <taxon>unclassified sequences</taxon>
        <taxon>metagenomes</taxon>
        <taxon>ecological metagenomes</taxon>
    </lineage>
</organism>
<dbReference type="GO" id="GO:0012505">
    <property type="term" value="C:endomembrane system"/>
    <property type="evidence" value="ECO:0007669"/>
    <property type="project" value="UniProtKB-SubCell"/>
</dbReference>
<keyword evidence="3 6" id="KW-0812">Transmembrane</keyword>
<dbReference type="SUPFAM" id="SSF50182">
    <property type="entry name" value="Sm-like ribonucleoproteins"/>
    <property type="match status" value="1"/>
</dbReference>
<dbReference type="Pfam" id="PF00924">
    <property type="entry name" value="MS_channel_2nd"/>
    <property type="match status" value="1"/>
</dbReference>
<dbReference type="PANTHER" id="PTHR30414">
    <property type="entry name" value="MINICONDUCTANCE MECHANOSENSITIVE CHANNEL YBDG"/>
    <property type="match status" value="1"/>
</dbReference>
<dbReference type="InterPro" id="IPR023408">
    <property type="entry name" value="MscS_beta-dom_sf"/>
</dbReference>
<reference evidence="9" key="1">
    <citation type="submission" date="2018-05" db="EMBL/GenBank/DDBJ databases">
        <authorList>
            <person name="Lanie J.A."/>
            <person name="Ng W.-L."/>
            <person name="Kazmierczak K.M."/>
            <person name="Andrzejewski T.M."/>
            <person name="Davidsen T.M."/>
            <person name="Wayne K.J."/>
            <person name="Tettelin H."/>
            <person name="Glass J.I."/>
            <person name="Rusch D."/>
            <person name="Podicherti R."/>
            <person name="Tsui H.-C.T."/>
            <person name="Winkler M.E."/>
        </authorList>
    </citation>
    <scope>NUCLEOTIDE SEQUENCE</scope>
</reference>
<evidence type="ECO:0008006" key="10">
    <source>
        <dbReference type="Google" id="ProtNLM"/>
    </source>
</evidence>
<dbReference type="GO" id="GO:0071470">
    <property type="term" value="P:cellular response to osmotic stress"/>
    <property type="evidence" value="ECO:0007669"/>
    <property type="project" value="InterPro"/>
</dbReference>
<feature type="transmembrane region" description="Helical" evidence="6">
    <location>
        <begin position="57"/>
        <end position="78"/>
    </location>
</feature>
<dbReference type="GO" id="GO:0005886">
    <property type="term" value="C:plasma membrane"/>
    <property type="evidence" value="ECO:0007669"/>
    <property type="project" value="TreeGrafter"/>
</dbReference>
<feature type="transmembrane region" description="Helical" evidence="6">
    <location>
        <begin position="99"/>
        <end position="119"/>
    </location>
</feature>
<evidence type="ECO:0000256" key="4">
    <source>
        <dbReference type="ARBA" id="ARBA00022989"/>
    </source>
</evidence>
<dbReference type="AlphaFoldDB" id="A0A382IX50"/>